<dbReference type="KEGG" id="cpas:Clopa_3859"/>
<evidence type="ECO:0000313" key="2">
    <source>
        <dbReference type="Proteomes" id="UP000013523"/>
    </source>
</evidence>
<evidence type="ECO:0000313" key="1">
    <source>
        <dbReference type="EMBL" id="AGK98614.1"/>
    </source>
</evidence>
<dbReference type="PANTHER" id="PTHR34822:SF1">
    <property type="entry name" value="GRPB FAMILY PROTEIN"/>
    <property type="match status" value="1"/>
</dbReference>
<dbReference type="Pfam" id="PF04229">
    <property type="entry name" value="GrpB"/>
    <property type="match status" value="1"/>
</dbReference>
<reference evidence="1 2" key="1">
    <citation type="submission" date="2012-01" db="EMBL/GenBank/DDBJ databases">
        <title>Complete sequence of chromosome of Clostridium pasteurianum BC1.</title>
        <authorList>
            <consortium name="US DOE Joint Genome Institute"/>
            <person name="Lucas S."/>
            <person name="Han J."/>
            <person name="Lapidus A."/>
            <person name="Cheng J.-F."/>
            <person name="Goodwin L."/>
            <person name="Pitluck S."/>
            <person name="Peters L."/>
            <person name="Mikhailova N."/>
            <person name="Teshima H."/>
            <person name="Detter J.C."/>
            <person name="Han C."/>
            <person name="Tapia R."/>
            <person name="Land M."/>
            <person name="Hauser L."/>
            <person name="Kyrpides N."/>
            <person name="Ivanova N."/>
            <person name="Pagani I."/>
            <person name="Dunn J."/>
            <person name="Taghavi S."/>
            <person name="Francis A."/>
            <person name="van der Lelie D."/>
            <person name="Woyke T."/>
        </authorList>
    </citation>
    <scope>NUCLEOTIDE SEQUENCE [LARGE SCALE GENOMIC DNA]</scope>
    <source>
        <strain evidence="1 2">BC1</strain>
    </source>
</reference>
<dbReference type="RefSeq" id="WP_015616892.1">
    <property type="nucleotide sequence ID" value="NC_021182.1"/>
</dbReference>
<dbReference type="Proteomes" id="UP000013523">
    <property type="component" value="Chromosome"/>
</dbReference>
<dbReference type="InterPro" id="IPR043519">
    <property type="entry name" value="NT_sf"/>
</dbReference>
<protein>
    <recommendedName>
        <fullName evidence="3">GrpB family protein</fullName>
    </recommendedName>
</protein>
<dbReference type="AlphaFoldDB" id="R4KDL8"/>
<dbReference type="HOGENOM" id="CLU_086407_2_1_9"/>
<evidence type="ECO:0008006" key="3">
    <source>
        <dbReference type="Google" id="ProtNLM"/>
    </source>
</evidence>
<name>R4KDL8_CLOPA</name>
<gene>
    <name evidence="1" type="ORF">Clopa_3859</name>
</gene>
<dbReference type="PANTHER" id="PTHR34822">
    <property type="entry name" value="GRPB DOMAIN PROTEIN (AFU_ORTHOLOGUE AFUA_1G01530)"/>
    <property type="match status" value="1"/>
</dbReference>
<accession>R4KDL8</accession>
<proteinExistence type="predicted"/>
<dbReference type="eggNOG" id="COG2320">
    <property type="taxonomic scope" value="Bacteria"/>
</dbReference>
<keyword evidence="2" id="KW-1185">Reference proteome</keyword>
<dbReference type="InterPro" id="IPR007344">
    <property type="entry name" value="GrpB/CoaE"/>
</dbReference>
<dbReference type="EMBL" id="CP003261">
    <property type="protein sequence ID" value="AGK98614.1"/>
    <property type="molecule type" value="Genomic_DNA"/>
</dbReference>
<dbReference type="PATRIC" id="fig|86416.3.peg.3856"/>
<dbReference type="STRING" id="86416.Clopa_3859"/>
<dbReference type="SUPFAM" id="SSF81301">
    <property type="entry name" value="Nucleotidyltransferase"/>
    <property type="match status" value="1"/>
</dbReference>
<dbReference type="OrthoDB" id="9799092at2"/>
<organism evidence="1 2">
    <name type="scientific">Clostridium pasteurianum BC1</name>
    <dbReference type="NCBI Taxonomy" id="86416"/>
    <lineage>
        <taxon>Bacteria</taxon>
        <taxon>Bacillati</taxon>
        <taxon>Bacillota</taxon>
        <taxon>Clostridia</taxon>
        <taxon>Eubacteriales</taxon>
        <taxon>Clostridiaceae</taxon>
        <taxon>Clostridium</taxon>
    </lineage>
</organism>
<dbReference type="Gene3D" id="3.30.460.10">
    <property type="entry name" value="Beta Polymerase, domain 2"/>
    <property type="match status" value="1"/>
</dbReference>
<sequence>MRTKHVVVEDYNPNWKYEFEKIEAELRTVLKDVISIEHVGSTSVEGFAAKPIIDIHIVIEDNFEEVKNQLGTIGYIHEGDLGISGRETFKYRNKDCLMTHHLYVCNKNNEELHRHITFRDYLRNNKKERERYSLIKKEMAAKYPEDIDSYISGKQDVILEIYEKCGLL</sequence>